<dbReference type="Pfam" id="PF02452">
    <property type="entry name" value="PemK_toxin"/>
    <property type="match status" value="1"/>
</dbReference>
<dbReference type="InterPro" id="IPR011067">
    <property type="entry name" value="Plasmid_toxin/cell-grow_inhib"/>
</dbReference>
<dbReference type="EMBL" id="VDCQ01000034">
    <property type="protein sequence ID" value="TNJ64081.1"/>
    <property type="molecule type" value="Genomic_DNA"/>
</dbReference>
<comment type="caution">
    <text evidence="3">The sequence shown here is derived from an EMBL/GenBank/DDBJ whole genome shotgun (WGS) entry which is preliminary data.</text>
</comment>
<dbReference type="SUPFAM" id="SSF50118">
    <property type="entry name" value="Cell growth inhibitor/plasmid maintenance toxic component"/>
    <property type="match status" value="1"/>
</dbReference>
<name>A0A5C4T4S1_9BACL</name>
<evidence type="ECO:0000313" key="4">
    <source>
        <dbReference type="Proteomes" id="UP000307943"/>
    </source>
</evidence>
<proteinExistence type="inferred from homology"/>
<organism evidence="3 4">
    <name type="scientific">Paenibacillus hemerocallicola</name>
    <dbReference type="NCBI Taxonomy" id="1172614"/>
    <lineage>
        <taxon>Bacteria</taxon>
        <taxon>Bacillati</taxon>
        <taxon>Bacillota</taxon>
        <taxon>Bacilli</taxon>
        <taxon>Bacillales</taxon>
        <taxon>Paenibacillaceae</taxon>
        <taxon>Paenibacillus</taxon>
    </lineage>
</organism>
<gene>
    <name evidence="3" type="ORF">FE784_22190</name>
</gene>
<evidence type="ECO:0000313" key="3">
    <source>
        <dbReference type="EMBL" id="TNJ64081.1"/>
    </source>
</evidence>
<dbReference type="PANTHER" id="PTHR33988:SF2">
    <property type="entry name" value="ENDORIBONUCLEASE MAZF"/>
    <property type="match status" value="1"/>
</dbReference>
<evidence type="ECO:0000256" key="1">
    <source>
        <dbReference type="ARBA" id="ARBA00007521"/>
    </source>
</evidence>
<protein>
    <submittedName>
        <fullName evidence="3">Type II toxin-antitoxin system PemK/MazF family toxin</fullName>
    </submittedName>
</protein>
<dbReference type="GO" id="GO:0003677">
    <property type="term" value="F:DNA binding"/>
    <property type="evidence" value="ECO:0007669"/>
    <property type="project" value="InterPro"/>
</dbReference>
<comment type="similarity">
    <text evidence="1">Belongs to the PemK/MazF family.</text>
</comment>
<keyword evidence="2" id="KW-1277">Toxin-antitoxin system</keyword>
<accession>A0A5C4T4S1</accession>
<dbReference type="Proteomes" id="UP000307943">
    <property type="component" value="Unassembled WGS sequence"/>
</dbReference>
<dbReference type="GO" id="GO:0016075">
    <property type="term" value="P:rRNA catabolic process"/>
    <property type="evidence" value="ECO:0007669"/>
    <property type="project" value="TreeGrafter"/>
</dbReference>
<dbReference type="InterPro" id="IPR003477">
    <property type="entry name" value="PemK-like"/>
</dbReference>
<sequence>MLSPGDIILIPIPFSDLTAQKRRPVLVLSNEDYNRRYQDIIVAAITSNVAEREYEVIITNDEMAEGELKVVSAVRADKIYTLSQSIVVKKFGKVHGSILTKVKAQLDSCLTEQTQLL</sequence>
<dbReference type="OrthoDB" id="129822at2"/>
<evidence type="ECO:0000256" key="2">
    <source>
        <dbReference type="ARBA" id="ARBA00022649"/>
    </source>
</evidence>
<dbReference type="AlphaFoldDB" id="A0A5C4T4S1"/>
<keyword evidence="4" id="KW-1185">Reference proteome</keyword>
<dbReference type="Gene3D" id="2.30.30.110">
    <property type="match status" value="1"/>
</dbReference>
<dbReference type="GO" id="GO:0004521">
    <property type="term" value="F:RNA endonuclease activity"/>
    <property type="evidence" value="ECO:0007669"/>
    <property type="project" value="TreeGrafter"/>
</dbReference>
<dbReference type="PANTHER" id="PTHR33988">
    <property type="entry name" value="ENDORIBONUCLEASE MAZF-RELATED"/>
    <property type="match status" value="1"/>
</dbReference>
<dbReference type="GO" id="GO:0006402">
    <property type="term" value="P:mRNA catabolic process"/>
    <property type="evidence" value="ECO:0007669"/>
    <property type="project" value="TreeGrafter"/>
</dbReference>
<reference evidence="3 4" key="1">
    <citation type="submission" date="2019-05" db="EMBL/GenBank/DDBJ databases">
        <title>We sequenced the genome of Paenibacillus hemerocallicola KCTC 33185 for further insight into its adaptation and study the phylogeny of Paenibacillus.</title>
        <authorList>
            <person name="Narsing Rao M.P."/>
        </authorList>
    </citation>
    <scope>NUCLEOTIDE SEQUENCE [LARGE SCALE GENOMIC DNA]</scope>
    <source>
        <strain evidence="3 4">KCTC 33185</strain>
    </source>
</reference>